<dbReference type="InterPro" id="IPR000727">
    <property type="entry name" value="T_SNARE_dom"/>
</dbReference>
<gene>
    <name evidence="9" type="ORF">YASMINEVIRUS_1566</name>
</gene>
<evidence type="ECO:0000256" key="1">
    <source>
        <dbReference type="ARBA" id="ARBA00004167"/>
    </source>
</evidence>
<comment type="caution">
    <text evidence="9">The sequence shown here is derived from an EMBL/GenBank/DDBJ whole genome shotgun (WGS) entry which is preliminary data.</text>
</comment>
<name>A0A5K0UBS4_9VIRU</name>
<proteinExistence type="predicted"/>
<dbReference type="PROSITE" id="PS50192">
    <property type="entry name" value="T_SNARE"/>
    <property type="match status" value="1"/>
</dbReference>
<evidence type="ECO:0000256" key="2">
    <source>
        <dbReference type="ARBA" id="ARBA00022448"/>
    </source>
</evidence>
<dbReference type="GO" id="GO:0016020">
    <property type="term" value="C:membrane"/>
    <property type="evidence" value="ECO:0007669"/>
    <property type="project" value="UniProtKB-SubCell"/>
</dbReference>
<evidence type="ECO:0000256" key="5">
    <source>
        <dbReference type="ARBA" id="ARBA00023136"/>
    </source>
</evidence>
<dbReference type="Gene3D" id="1.20.5.110">
    <property type="match status" value="1"/>
</dbReference>
<keyword evidence="3 7" id="KW-0812">Transmembrane</keyword>
<keyword evidence="5 7" id="KW-0472">Membrane</keyword>
<keyword evidence="4 7" id="KW-1133">Transmembrane helix</keyword>
<feature type="transmembrane region" description="Helical" evidence="7">
    <location>
        <begin position="128"/>
        <end position="151"/>
    </location>
</feature>
<dbReference type="EMBL" id="UPSH01000002">
    <property type="protein sequence ID" value="VBB19034.1"/>
    <property type="molecule type" value="Genomic_DNA"/>
</dbReference>
<dbReference type="SUPFAM" id="SSF58038">
    <property type="entry name" value="SNARE fusion complex"/>
    <property type="match status" value="1"/>
</dbReference>
<dbReference type="CDD" id="cd15841">
    <property type="entry name" value="SNARE_Qc"/>
    <property type="match status" value="1"/>
</dbReference>
<dbReference type="Pfam" id="PF05739">
    <property type="entry name" value="SNARE"/>
    <property type="match status" value="1"/>
</dbReference>
<feature type="domain" description="T-SNARE coiled-coil homology" evidence="8">
    <location>
        <begin position="57"/>
        <end position="119"/>
    </location>
</feature>
<feature type="region of interest" description="Disordered" evidence="6">
    <location>
        <begin position="1"/>
        <end position="38"/>
    </location>
</feature>
<organism evidence="9 10">
    <name type="scientific">Yasminevirus sp. GU-2018</name>
    <dbReference type="NCBI Taxonomy" id="2420051"/>
    <lineage>
        <taxon>Viruses</taxon>
        <taxon>Varidnaviria</taxon>
        <taxon>Bamfordvirae</taxon>
        <taxon>Nucleocytoviricota</taxon>
        <taxon>Megaviricetes</taxon>
        <taxon>Imitervirales</taxon>
        <taxon>Mimiviridae</taxon>
        <taxon>Klosneuvirinae</taxon>
        <taxon>Yasminevirus</taxon>
        <taxon>Yasminevirus saudimassiliense</taxon>
    </lineage>
</organism>
<protein>
    <submittedName>
        <fullName evidence="9">Syntaxin</fullName>
    </submittedName>
</protein>
<dbReference type="Proteomes" id="UP000594342">
    <property type="component" value="Unassembled WGS sequence"/>
</dbReference>
<keyword evidence="10" id="KW-1185">Reference proteome</keyword>
<evidence type="ECO:0000256" key="4">
    <source>
        <dbReference type="ARBA" id="ARBA00022989"/>
    </source>
</evidence>
<evidence type="ECO:0000313" key="9">
    <source>
        <dbReference type="EMBL" id="VBB19034.1"/>
    </source>
</evidence>
<evidence type="ECO:0000313" key="10">
    <source>
        <dbReference type="Proteomes" id="UP000594342"/>
    </source>
</evidence>
<keyword evidence="2" id="KW-0813">Transport</keyword>
<evidence type="ECO:0000256" key="6">
    <source>
        <dbReference type="SAM" id="MobiDB-lite"/>
    </source>
</evidence>
<evidence type="ECO:0000259" key="8">
    <source>
        <dbReference type="PROSITE" id="PS50192"/>
    </source>
</evidence>
<evidence type="ECO:0000256" key="3">
    <source>
        <dbReference type="ARBA" id="ARBA00022692"/>
    </source>
</evidence>
<dbReference type="PANTHER" id="PTHR12791">
    <property type="entry name" value="GOLGI SNARE BET1-RELATED"/>
    <property type="match status" value="1"/>
</dbReference>
<reference evidence="9 10" key="1">
    <citation type="submission" date="2018-10" db="EMBL/GenBank/DDBJ databases">
        <authorList>
            <consortium name="IHU Genomes"/>
        </authorList>
    </citation>
    <scope>NUCLEOTIDE SEQUENCE [LARGE SCALE GENOMIC DNA]</scope>
    <source>
        <strain evidence="9 10">A1</strain>
    </source>
</reference>
<comment type="subcellular location">
    <subcellularLocation>
        <location evidence="1">Membrane</location>
        <topology evidence="1">Single-pass membrane protein</topology>
    </subcellularLocation>
</comment>
<accession>A0A5K0UBS4</accession>
<sequence length="156" mass="17800">MSFKKSPYRKLDEPDERSDSSIAIPMQNLSDQNTDLERDGNQEDYVVTREQLLRAAEEQFQQQDEMLNQLGETVTNIKQVAITIGTELEKQDEVIKDISEHVDDTNSGLTRANRRITLLSRARDNCGFLGCILFLVFVFIAIILILLYGGVFKDNN</sequence>
<dbReference type="SMART" id="SM00397">
    <property type="entry name" value="t_SNARE"/>
    <property type="match status" value="1"/>
</dbReference>
<evidence type="ECO:0000256" key="7">
    <source>
        <dbReference type="SAM" id="Phobius"/>
    </source>
</evidence>